<dbReference type="InterPro" id="IPR003959">
    <property type="entry name" value="ATPase_AAA_core"/>
</dbReference>
<keyword evidence="1" id="KW-1133">Transmembrane helix</keyword>
<gene>
    <name evidence="3" type="primary">hflB AP382</name>
</gene>
<dbReference type="PANTHER" id="PTHR23076:SF97">
    <property type="entry name" value="ATP-DEPENDENT ZINC METALLOPROTEASE YME1L1"/>
    <property type="match status" value="1"/>
</dbReference>
<name>M1X6X2_APPPP</name>
<accession>M1X6X2</accession>
<dbReference type="InterPro" id="IPR027417">
    <property type="entry name" value="P-loop_NTPase"/>
</dbReference>
<dbReference type="GO" id="GO:0004176">
    <property type="term" value="F:ATP-dependent peptidase activity"/>
    <property type="evidence" value="ECO:0007669"/>
    <property type="project" value="InterPro"/>
</dbReference>
<dbReference type="SMART" id="SM00382">
    <property type="entry name" value="AAA"/>
    <property type="match status" value="1"/>
</dbReference>
<evidence type="ECO:0000313" key="3">
    <source>
        <dbReference type="EMBL" id="CCH80600.1"/>
    </source>
</evidence>
<reference evidence="3" key="1">
    <citation type="journal article" date="2013" name="Mol. Plant Microbe Interact.">
        <title>The AAA+ ATPases and HflB/FtsH proteases of 'Candidatus Phytoplasma mali': phylogenetic diversity, membrane topology, and relationship to strain virulence.</title>
        <authorList>
            <person name="Seemuller E."/>
            <person name="Sule S."/>
            <person name="Kube M."/>
            <person name="Jelkmann W."/>
            <person name="Schneider B."/>
        </authorList>
    </citation>
    <scope>NUCLEOTIDE SEQUENCE</scope>
    <source>
        <strain evidence="3">3-8</strain>
    </source>
</reference>
<dbReference type="GO" id="GO:0005886">
    <property type="term" value="C:plasma membrane"/>
    <property type="evidence" value="ECO:0007669"/>
    <property type="project" value="TreeGrafter"/>
</dbReference>
<dbReference type="GO" id="GO:0016887">
    <property type="term" value="F:ATP hydrolysis activity"/>
    <property type="evidence" value="ECO:0007669"/>
    <property type="project" value="InterPro"/>
</dbReference>
<feature type="domain" description="AAA+ ATPase" evidence="2">
    <location>
        <begin position="98"/>
        <end position="247"/>
    </location>
</feature>
<dbReference type="SUPFAM" id="SSF52540">
    <property type="entry name" value="P-loop containing nucleoside triphosphate hydrolases"/>
    <property type="match status" value="1"/>
</dbReference>
<dbReference type="InterPro" id="IPR037219">
    <property type="entry name" value="Peptidase_M41-like"/>
</dbReference>
<organism evidence="3">
    <name type="scientific">Apple proliferation phytoplasma</name>
    <dbReference type="NCBI Taxonomy" id="37692"/>
    <lineage>
        <taxon>Bacteria</taxon>
        <taxon>Bacillati</taxon>
        <taxon>Mycoplasmatota</taxon>
        <taxon>Mollicutes</taxon>
        <taxon>Acholeplasmatales</taxon>
        <taxon>Acholeplasmataceae</taxon>
        <taxon>Candidatus Phytoplasma</taxon>
        <taxon>16SrX (Apple proliferation group)</taxon>
    </lineage>
</organism>
<protein>
    <submittedName>
        <fullName evidence="3">ATP-dependent Zn protease</fullName>
    </submittedName>
</protein>
<dbReference type="GO" id="GO:0004222">
    <property type="term" value="F:metalloendopeptidase activity"/>
    <property type="evidence" value="ECO:0007669"/>
    <property type="project" value="InterPro"/>
</dbReference>
<dbReference type="PANTHER" id="PTHR23076">
    <property type="entry name" value="METALLOPROTEASE M41 FTSH"/>
    <property type="match status" value="1"/>
</dbReference>
<keyword evidence="1" id="KW-0472">Membrane</keyword>
<evidence type="ECO:0000256" key="1">
    <source>
        <dbReference type="SAM" id="Phobius"/>
    </source>
</evidence>
<evidence type="ECO:0000259" key="2">
    <source>
        <dbReference type="SMART" id="SM00382"/>
    </source>
</evidence>
<proteinExistence type="predicted"/>
<dbReference type="InterPro" id="IPR003593">
    <property type="entry name" value="AAA+_ATPase"/>
</dbReference>
<keyword evidence="1" id="KW-0812">Transmembrane</keyword>
<dbReference type="Gene3D" id="1.20.58.760">
    <property type="entry name" value="Peptidase M41"/>
    <property type="match status" value="1"/>
</dbReference>
<dbReference type="SUPFAM" id="SSF140990">
    <property type="entry name" value="FtsH protease domain-like"/>
    <property type="match status" value="1"/>
</dbReference>
<sequence length="626" mass="72209">MNLKKEERNKKINFYFYIISKILSFIVNLLFIVAIIIFLYQFDNNNPLMNNNEVSWVEKHLVKDETNNLDNIRGYEYVKTEMDKLVEFAKGNRDESTIERGILLYGPPGTGKTFLVEALAGSVKKYADFYYFSASSFQEKYVGVGAARIRSVFELAKKKSIEDKKKTYFIFVDEIDALGKDRVFDDNSKNDSVLNELLVQLDGFHDNNNHNEPKVVFIASTNREKFLDEALTRSGRLGKKIKVDFPDKIMIKKIIEYFIEKDDAIIKEIFSKLKNENETDYSTKIEDLSSLMVKLKFTPAQIKSLFKNFKDLLLKELENSKNLTLVQIIDKIFESIDTVIFGPKNNSSKNNSSALENNDKKILIFHELGHAFFALINEHRVQRISLEQRGPVQGYTMNVPKNENILKNKTDFLQEIKIALGGRIFEEIFYGSENITLGSANDFQQAYQIAYSMVADLGMSVNQQERDQLIEDFSKIYKKQQNSEPLIANNESIKEYSKNLKLGSGFEDIKHIVLQNKNYDSNIRSSVMEIISFCYFQNILDFYDKIMNVSSTSNTNNQDENNVDKNTKLEKAIKKAIKKIKDEIIILPSSPPSVKNDNGILIDSINLNEQQIENIFQTRFNVKKTN</sequence>
<dbReference type="InterPro" id="IPR000642">
    <property type="entry name" value="Peptidase_M41"/>
</dbReference>
<dbReference type="EMBL" id="HE819321">
    <property type="protein sequence ID" value="CCH80600.1"/>
    <property type="molecule type" value="Genomic_DNA"/>
</dbReference>
<keyword evidence="3" id="KW-0645">Protease</keyword>
<keyword evidence="3" id="KW-0378">Hydrolase</keyword>
<dbReference type="GO" id="GO:0030163">
    <property type="term" value="P:protein catabolic process"/>
    <property type="evidence" value="ECO:0007669"/>
    <property type="project" value="TreeGrafter"/>
</dbReference>
<dbReference type="GO" id="GO:0005524">
    <property type="term" value="F:ATP binding"/>
    <property type="evidence" value="ECO:0007669"/>
    <property type="project" value="InterPro"/>
</dbReference>
<dbReference type="Gene3D" id="3.40.50.300">
    <property type="entry name" value="P-loop containing nucleotide triphosphate hydrolases"/>
    <property type="match status" value="1"/>
</dbReference>
<dbReference type="AlphaFoldDB" id="M1X6X2"/>
<feature type="transmembrane region" description="Helical" evidence="1">
    <location>
        <begin position="12"/>
        <end position="40"/>
    </location>
</feature>
<dbReference type="Pfam" id="PF01434">
    <property type="entry name" value="Peptidase_M41"/>
    <property type="match status" value="1"/>
</dbReference>
<dbReference type="Pfam" id="PF00004">
    <property type="entry name" value="AAA"/>
    <property type="match status" value="1"/>
</dbReference>
<dbReference type="GO" id="GO:0006508">
    <property type="term" value="P:proteolysis"/>
    <property type="evidence" value="ECO:0007669"/>
    <property type="project" value="UniProtKB-KW"/>
</dbReference>